<keyword evidence="1" id="KW-0175">Coiled coil</keyword>
<reference evidence="3" key="1">
    <citation type="submission" date="2020-05" db="EMBL/GenBank/DDBJ databases">
        <authorList>
            <person name="Chiriac C."/>
            <person name="Salcher M."/>
            <person name="Ghai R."/>
            <person name="Kavagutti S V."/>
        </authorList>
    </citation>
    <scope>NUCLEOTIDE SEQUENCE</scope>
</reference>
<proteinExistence type="predicted"/>
<dbReference type="EMBL" id="LR797000">
    <property type="protein sequence ID" value="CAB4180143.1"/>
    <property type="molecule type" value="Genomic_DNA"/>
</dbReference>
<sequence length="57" mass="6724">MRRSYDPMWGSREQLKDSHESGMKLRREVDALKAENKELLDQITELKALVKYITEGE</sequence>
<gene>
    <name evidence="3" type="ORF">UFOVP1052_8</name>
</gene>
<name>A0A6J5Q7Y8_9CAUD</name>
<feature type="region of interest" description="Disordered" evidence="2">
    <location>
        <begin position="1"/>
        <end position="20"/>
    </location>
</feature>
<organism evidence="3">
    <name type="scientific">uncultured Caudovirales phage</name>
    <dbReference type="NCBI Taxonomy" id="2100421"/>
    <lineage>
        <taxon>Viruses</taxon>
        <taxon>Duplodnaviria</taxon>
        <taxon>Heunggongvirae</taxon>
        <taxon>Uroviricota</taxon>
        <taxon>Caudoviricetes</taxon>
        <taxon>Peduoviridae</taxon>
        <taxon>Maltschvirus</taxon>
        <taxon>Maltschvirus maltsch</taxon>
    </lineage>
</organism>
<evidence type="ECO:0000256" key="2">
    <source>
        <dbReference type="SAM" id="MobiDB-lite"/>
    </source>
</evidence>
<evidence type="ECO:0000313" key="3">
    <source>
        <dbReference type="EMBL" id="CAB4180143.1"/>
    </source>
</evidence>
<evidence type="ECO:0000256" key="1">
    <source>
        <dbReference type="SAM" id="Coils"/>
    </source>
</evidence>
<protein>
    <submittedName>
        <fullName evidence="3">Uncharacterized protein</fullName>
    </submittedName>
</protein>
<accession>A0A6J5Q7Y8</accession>
<feature type="coiled-coil region" evidence="1">
    <location>
        <begin position="22"/>
        <end position="49"/>
    </location>
</feature>